<evidence type="ECO:0000313" key="5">
    <source>
        <dbReference type="Proteomes" id="UP001165306"/>
    </source>
</evidence>
<dbReference type="GO" id="GO:0006508">
    <property type="term" value="P:proteolysis"/>
    <property type="evidence" value="ECO:0007669"/>
    <property type="project" value="InterPro"/>
</dbReference>
<comment type="caution">
    <text evidence="4">The sequence shown here is derived from an EMBL/GenBank/DDBJ whole genome shotgun (WGS) entry which is preliminary data.</text>
</comment>
<dbReference type="Pfam" id="PF07676">
    <property type="entry name" value="PD40"/>
    <property type="match status" value="4"/>
</dbReference>
<dbReference type="InterPro" id="IPR029058">
    <property type="entry name" value="AB_hydrolase_fold"/>
</dbReference>
<sequence>MGQPLTPEVLIYAWKQPGDPQVSPDGSRIVYTLTEVDPGTKKMTSHLWLCQIDGGQPRRLTWSGQRNGGARWSPDGCSIAFVSDRVEKSGIFVLPLDEGGEAREVTRHRQPISGLAWSPDGRQLAYLTTFDPENPNEEEPPKDAPPRVRVTRRIDYKQDGRGYLGDARQQVFVVDVVSGERRRLTNEPLDHELPQWSPDGRWIAARRLRLNGIFSQLVLVPVDGGEPRVVGPETGVIGAWAWSPSGDRILYAADPEKSWHHDLFLYDLASDTSRRLTDDLPYLVEVYASSQPVWLDDERVLFHAFRAGASGLYRIDVTTRAVEQLEYGPSLRSGLSVDRAGRYVAQAFSSLEAGDEISVFDRETGELRLVTSWNRALLEEHPPARWERFEVRRDEFTIEAWLLFPPDFDPAKRYPLVLAIHGGPNSFYGYGFDPTRELLATSGFLVVYSNPRGSTSYGRRFAQQVRRDWGGQDYLDLMAVVDAVLERPYADPDRLGVWGYSYGGYMTAWIIGQTDRFKAAVCGAPAFDLESMYGTSDISHVFGELQWGGPPHADREWYEAHSPSTFAHRARTPTLIVHGEADERCPIGQGEQMFVALVKAGCEAEFVRYPGGSHGMLREGPPEHRRDFLARILDWFRSHLGGPA</sequence>
<dbReference type="SUPFAM" id="SSF53474">
    <property type="entry name" value="alpha/beta-Hydrolases"/>
    <property type="match status" value="1"/>
</dbReference>
<accession>A0AA42BB25</accession>
<keyword evidence="5" id="KW-1185">Reference proteome</keyword>
<gene>
    <name evidence="4" type="ORF">NET02_09370</name>
</gene>
<protein>
    <submittedName>
        <fullName evidence="4">S9 family peptidase</fullName>
    </submittedName>
</protein>
<keyword evidence="1" id="KW-0378">Hydrolase</keyword>
<dbReference type="PANTHER" id="PTHR42776">
    <property type="entry name" value="SERINE PEPTIDASE S9 FAMILY MEMBER"/>
    <property type="match status" value="1"/>
</dbReference>
<proteinExistence type="predicted"/>
<dbReference type="SUPFAM" id="SSF82171">
    <property type="entry name" value="DPP6 N-terminal domain-like"/>
    <property type="match status" value="1"/>
</dbReference>
<reference evidence="4" key="1">
    <citation type="submission" date="2022-06" db="EMBL/GenBank/DDBJ databases">
        <title>CFH 74404 Thermomicrobiaceae sp.</title>
        <authorList>
            <person name="Ming H."/>
            <person name="Li W.-J."/>
            <person name="Zhao Z."/>
        </authorList>
    </citation>
    <scope>NUCLEOTIDE SEQUENCE</scope>
    <source>
        <strain evidence="4">CFH 74404</strain>
    </source>
</reference>
<dbReference type="Pfam" id="PF00326">
    <property type="entry name" value="Peptidase_S9"/>
    <property type="match status" value="1"/>
</dbReference>
<keyword evidence="2" id="KW-0720">Serine protease</keyword>
<evidence type="ECO:0000259" key="3">
    <source>
        <dbReference type="Pfam" id="PF00326"/>
    </source>
</evidence>
<dbReference type="Gene3D" id="3.40.50.1820">
    <property type="entry name" value="alpha/beta hydrolase"/>
    <property type="match status" value="1"/>
</dbReference>
<dbReference type="PANTHER" id="PTHR42776:SF27">
    <property type="entry name" value="DIPEPTIDYL PEPTIDASE FAMILY MEMBER 6"/>
    <property type="match status" value="1"/>
</dbReference>
<keyword evidence="2" id="KW-0645">Protease</keyword>
<dbReference type="InterPro" id="IPR001375">
    <property type="entry name" value="Peptidase_S9_cat"/>
</dbReference>
<evidence type="ECO:0000256" key="1">
    <source>
        <dbReference type="ARBA" id="ARBA00022801"/>
    </source>
</evidence>
<evidence type="ECO:0000313" key="4">
    <source>
        <dbReference type="EMBL" id="MCM8749354.1"/>
    </source>
</evidence>
<dbReference type="Gene3D" id="2.120.10.30">
    <property type="entry name" value="TolB, C-terminal domain"/>
    <property type="match status" value="2"/>
</dbReference>
<name>A0AA42BB25_9BACT</name>
<dbReference type="AlphaFoldDB" id="A0AA42BB25"/>
<dbReference type="GO" id="GO:0004252">
    <property type="term" value="F:serine-type endopeptidase activity"/>
    <property type="evidence" value="ECO:0007669"/>
    <property type="project" value="TreeGrafter"/>
</dbReference>
<feature type="domain" description="Peptidase S9 prolyl oligopeptidase catalytic" evidence="3">
    <location>
        <begin position="432"/>
        <end position="641"/>
    </location>
</feature>
<dbReference type="InterPro" id="IPR011659">
    <property type="entry name" value="WD40"/>
</dbReference>
<dbReference type="Proteomes" id="UP001165306">
    <property type="component" value="Unassembled WGS sequence"/>
</dbReference>
<dbReference type="InterPro" id="IPR011042">
    <property type="entry name" value="6-blade_b-propeller_TolB-like"/>
</dbReference>
<organism evidence="4 5">
    <name type="scientific">Thermalbibacter longus</name>
    <dbReference type="NCBI Taxonomy" id="2951981"/>
    <lineage>
        <taxon>Bacteria</taxon>
        <taxon>Pseudomonadati</taxon>
        <taxon>Thermomicrobiota</taxon>
        <taxon>Thermomicrobia</taxon>
        <taxon>Thermomicrobiales</taxon>
        <taxon>Thermomicrobiaceae</taxon>
        <taxon>Thermalbibacter</taxon>
    </lineage>
</organism>
<dbReference type="EMBL" id="JAMSLR010000005">
    <property type="protein sequence ID" value="MCM8749354.1"/>
    <property type="molecule type" value="Genomic_DNA"/>
</dbReference>
<evidence type="ECO:0000256" key="2">
    <source>
        <dbReference type="ARBA" id="ARBA00022825"/>
    </source>
</evidence>
<dbReference type="RefSeq" id="WP_284057134.1">
    <property type="nucleotide sequence ID" value="NZ_JAMSLR010000005.1"/>
</dbReference>